<proteinExistence type="predicted"/>
<keyword evidence="2" id="KW-1185">Reference proteome</keyword>
<sequence>MAAPLKTPLGFNPIPTLPSGIAVAEPTPVPAPSGLVEQVKATFAKVNKFRDDLNLPNPGSYEGVNREVK</sequence>
<protein>
    <submittedName>
        <fullName evidence="1">Uncharacterized protein</fullName>
    </submittedName>
</protein>
<gene>
    <name evidence="1" type="ORF">BGW38_007027</name>
</gene>
<dbReference type="EMBL" id="JAABOA010004575">
    <property type="protein sequence ID" value="KAF9577639.1"/>
    <property type="molecule type" value="Genomic_DNA"/>
</dbReference>
<reference evidence="1" key="1">
    <citation type="journal article" date="2020" name="Fungal Divers.">
        <title>Resolving the Mortierellaceae phylogeny through synthesis of multi-gene phylogenetics and phylogenomics.</title>
        <authorList>
            <person name="Vandepol N."/>
            <person name="Liber J."/>
            <person name="Desiro A."/>
            <person name="Na H."/>
            <person name="Kennedy M."/>
            <person name="Barry K."/>
            <person name="Grigoriev I.V."/>
            <person name="Miller A.N."/>
            <person name="O'Donnell K."/>
            <person name="Stajich J.E."/>
            <person name="Bonito G."/>
        </authorList>
    </citation>
    <scope>NUCLEOTIDE SEQUENCE</scope>
    <source>
        <strain evidence="1">KOD1015</strain>
    </source>
</reference>
<comment type="caution">
    <text evidence="1">The sequence shown here is derived from an EMBL/GenBank/DDBJ whole genome shotgun (WGS) entry which is preliminary data.</text>
</comment>
<evidence type="ECO:0000313" key="2">
    <source>
        <dbReference type="Proteomes" id="UP000780801"/>
    </source>
</evidence>
<dbReference type="Proteomes" id="UP000780801">
    <property type="component" value="Unassembled WGS sequence"/>
</dbReference>
<name>A0A9P6FLU5_9FUNG</name>
<feature type="non-terminal residue" evidence="1">
    <location>
        <position position="69"/>
    </location>
</feature>
<accession>A0A9P6FLU5</accession>
<dbReference type="AlphaFoldDB" id="A0A9P6FLU5"/>
<evidence type="ECO:0000313" key="1">
    <source>
        <dbReference type="EMBL" id="KAF9577639.1"/>
    </source>
</evidence>
<organism evidence="1 2">
    <name type="scientific">Lunasporangiospora selenospora</name>
    <dbReference type="NCBI Taxonomy" id="979761"/>
    <lineage>
        <taxon>Eukaryota</taxon>
        <taxon>Fungi</taxon>
        <taxon>Fungi incertae sedis</taxon>
        <taxon>Mucoromycota</taxon>
        <taxon>Mortierellomycotina</taxon>
        <taxon>Mortierellomycetes</taxon>
        <taxon>Mortierellales</taxon>
        <taxon>Mortierellaceae</taxon>
        <taxon>Lunasporangiospora</taxon>
    </lineage>
</organism>
<dbReference type="OrthoDB" id="19656at2759"/>